<keyword evidence="2" id="KW-1185">Reference proteome</keyword>
<dbReference type="Proteomes" id="UP001163846">
    <property type="component" value="Unassembled WGS sequence"/>
</dbReference>
<accession>A0AA38U8D5</accession>
<protein>
    <submittedName>
        <fullName evidence="1">Uncharacterized protein</fullName>
    </submittedName>
</protein>
<dbReference type="EMBL" id="MU806686">
    <property type="protein sequence ID" value="KAJ3833490.1"/>
    <property type="molecule type" value="Genomic_DNA"/>
</dbReference>
<comment type="caution">
    <text evidence="1">The sequence shown here is derived from an EMBL/GenBank/DDBJ whole genome shotgun (WGS) entry which is preliminary data.</text>
</comment>
<dbReference type="AlphaFoldDB" id="A0AA38U8D5"/>
<name>A0AA38U8D5_9AGAR</name>
<evidence type="ECO:0000313" key="2">
    <source>
        <dbReference type="Proteomes" id="UP001163846"/>
    </source>
</evidence>
<sequence length="229" mass="26088">MSVGIEFCRANNNTAPNAPALGSFELLQEFRRHYHAFDSVLRQVTHDQTDVFHLQLLLEDLNEYSQLVLQAKQSEWQTLRSNSQHMILDVQTLLNQRIEQSHHGHPEVISWKTNGSAGRPRAVIDPDFLRWAHTHRTNTGIAEFLGVSRRTVRRALLEHQIVTPGTIPFEDHVSEDIDNVLDPNDELPRTFHPEIESAANLVQSSSSSARCSNMSNDTLDSLNLREVLR</sequence>
<reference evidence="1" key="1">
    <citation type="submission" date="2022-08" db="EMBL/GenBank/DDBJ databases">
        <authorList>
            <consortium name="DOE Joint Genome Institute"/>
            <person name="Min B."/>
            <person name="Riley R."/>
            <person name="Sierra-Patev S."/>
            <person name="Naranjo-Ortiz M."/>
            <person name="Looney B."/>
            <person name="Konkel Z."/>
            <person name="Slot J.C."/>
            <person name="Sakamoto Y."/>
            <person name="Steenwyk J.L."/>
            <person name="Rokas A."/>
            <person name="Carro J."/>
            <person name="Camarero S."/>
            <person name="Ferreira P."/>
            <person name="Molpeceres G."/>
            <person name="Ruiz-Duenas F.J."/>
            <person name="Serrano A."/>
            <person name="Henrissat B."/>
            <person name="Drula E."/>
            <person name="Hughes K.W."/>
            <person name="Mata J.L."/>
            <person name="Ishikawa N.K."/>
            <person name="Vargas-Isla R."/>
            <person name="Ushijima S."/>
            <person name="Smith C.A."/>
            <person name="Ahrendt S."/>
            <person name="Andreopoulos W."/>
            <person name="He G."/>
            <person name="Labutti K."/>
            <person name="Lipzen A."/>
            <person name="Ng V."/>
            <person name="Sandor L."/>
            <person name="Barry K."/>
            <person name="Martinez A.T."/>
            <person name="Xiao Y."/>
            <person name="Gibbons J.G."/>
            <person name="Terashima K."/>
            <person name="Hibbett D.S."/>
            <person name="Grigoriev I.V."/>
        </authorList>
    </citation>
    <scope>NUCLEOTIDE SEQUENCE</scope>
    <source>
        <strain evidence="1">TFB9207</strain>
    </source>
</reference>
<organism evidence="1 2">
    <name type="scientific">Lentinula raphanica</name>
    <dbReference type="NCBI Taxonomy" id="153919"/>
    <lineage>
        <taxon>Eukaryota</taxon>
        <taxon>Fungi</taxon>
        <taxon>Dikarya</taxon>
        <taxon>Basidiomycota</taxon>
        <taxon>Agaricomycotina</taxon>
        <taxon>Agaricomycetes</taxon>
        <taxon>Agaricomycetidae</taxon>
        <taxon>Agaricales</taxon>
        <taxon>Marasmiineae</taxon>
        <taxon>Omphalotaceae</taxon>
        <taxon>Lentinula</taxon>
    </lineage>
</organism>
<proteinExistence type="predicted"/>
<gene>
    <name evidence="1" type="ORF">F5878DRAFT_665609</name>
</gene>
<evidence type="ECO:0000313" key="1">
    <source>
        <dbReference type="EMBL" id="KAJ3833490.1"/>
    </source>
</evidence>